<dbReference type="GO" id="GO:0003824">
    <property type="term" value="F:catalytic activity"/>
    <property type="evidence" value="ECO:0007669"/>
    <property type="project" value="UniProtKB-ARBA"/>
</dbReference>
<keyword evidence="2" id="KW-0472">Membrane</keyword>
<reference evidence="4" key="1">
    <citation type="submission" date="2019-07" db="EMBL/GenBank/DDBJ databases">
        <authorList>
            <person name="Dittberner H."/>
        </authorList>
    </citation>
    <scope>NUCLEOTIDE SEQUENCE [LARGE SCALE GENOMIC DNA]</scope>
</reference>
<dbReference type="InterPro" id="IPR006380">
    <property type="entry name" value="SPP-like_dom"/>
</dbReference>
<proteinExistence type="predicted"/>
<organism evidence="4 5">
    <name type="scientific">Arabis nemorensis</name>
    <dbReference type="NCBI Taxonomy" id="586526"/>
    <lineage>
        <taxon>Eukaryota</taxon>
        <taxon>Viridiplantae</taxon>
        <taxon>Streptophyta</taxon>
        <taxon>Embryophyta</taxon>
        <taxon>Tracheophyta</taxon>
        <taxon>Spermatophyta</taxon>
        <taxon>Magnoliopsida</taxon>
        <taxon>eudicotyledons</taxon>
        <taxon>Gunneridae</taxon>
        <taxon>Pentapetalae</taxon>
        <taxon>rosids</taxon>
        <taxon>malvids</taxon>
        <taxon>Brassicales</taxon>
        <taxon>Brassicaceae</taxon>
        <taxon>Arabideae</taxon>
        <taxon>Arabis</taxon>
    </lineage>
</organism>
<dbReference type="Pfam" id="PF05116">
    <property type="entry name" value="S6PP"/>
    <property type="match status" value="1"/>
</dbReference>
<name>A0A565BI57_9BRAS</name>
<gene>
    <name evidence="4" type="ORF">ANE_LOCUS11764</name>
</gene>
<evidence type="ECO:0000313" key="4">
    <source>
        <dbReference type="EMBL" id="VVB01320.1"/>
    </source>
</evidence>
<accession>A0A565BI57</accession>
<evidence type="ECO:0000313" key="5">
    <source>
        <dbReference type="Proteomes" id="UP000489600"/>
    </source>
</evidence>
<feature type="domain" description="Sucrose phosphatase-like" evidence="3">
    <location>
        <begin position="18"/>
        <end position="121"/>
    </location>
</feature>
<evidence type="ECO:0000256" key="1">
    <source>
        <dbReference type="SAM" id="MobiDB-lite"/>
    </source>
</evidence>
<feature type="transmembrane region" description="Helical" evidence="2">
    <location>
        <begin position="80"/>
        <end position="105"/>
    </location>
</feature>
<evidence type="ECO:0000259" key="3">
    <source>
        <dbReference type="Pfam" id="PF05116"/>
    </source>
</evidence>
<feature type="region of interest" description="Disordered" evidence="1">
    <location>
        <begin position="1"/>
        <end position="23"/>
    </location>
</feature>
<keyword evidence="2" id="KW-1133">Transmembrane helix</keyword>
<protein>
    <recommendedName>
        <fullName evidence="3">Sucrose phosphatase-like domain-containing protein</fullName>
    </recommendedName>
</protein>
<sequence length="158" mass="17851">MSVGTEIKYGNSMVPDHETEQRPHEVSFSVDKSKAQEVTKDISHVGCQDNLQWRHGFGYFTQGVGKGQALASLLKKGNSLLILLLAASLGTMLSCLAFHMFLTLWRNAQEELLEWHAENAQLFQKKPMKFDFVIIKLELVTNQKFPADHVMIFIGIES</sequence>
<comment type="caution">
    <text evidence="4">The sequence shown here is derived from an EMBL/GenBank/DDBJ whole genome shotgun (WGS) entry which is preliminary data.</text>
</comment>
<dbReference type="Proteomes" id="UP000489600">
    <property type="component" value="Unassembled WGS sequence"/>
</dbReference>
<evidence type="ECO:0000256" key="2">
    <source>
        <dbReference type="SAM" id="Phobius"/>
    </source>
</evidence>
<dbReference type="AlphaFoldDB" id="A0A565BI57"/>
<dbReference type="EMBL" id="CABITT030000004">
    <property type="protein sequence ID" value="VVB01320.1"/>
    <property type="molecule type" value="Genomic_DNA"/>
</dbReference>
<keyword evidence="2" id="KW-0812">Transmembrane</keyword>
<dbReference type="OrthoDB" id="531008at2759"/>
<keyword evidence="5" id="KW-1185">Reference proteome</keyword>